<evidence type="ECO:0000256" key="4">
    <source>
        <dbReference type="ARBA" id="ARBA00022729"/>
    </source>
</evidence>
<dbReference type="PANTHER" id="PTHR34992:SF2">
    <property type="entry name" value="COPPER ACQUISITION FACTOR BIM1-LIKE DOMAIN-CONTAINING PROTEIN"/>
    <property type="match status" value="1"/>
</dbReference>
<dbReference type="EMBL" id="ML978980">
    <property type="protein sequence ID" value="KAF1925997.1"/>
    <property type="molecule type" value="Genomic_DNA"/>
</dbReference>
<evidence type="ECO:0000256" key="1">
    <source>
        <dbReference type="ARBA" id="ARBA00004609"/>
    </source>
</evidence>
<dbReference type="Proteomes" id="UP000800082">
    <property type="component" value="Unassembled WGS sequence"/>
</dbReference>
<dbReference type="PANTHER" id="PTHR34992">
    <property type="entry name" value="HYPHAL ANASTAMOSIS-7 PROTEIN"/>
    <property type="match status" value="1"/>
</dbReference>
<keyword evidence="7" id="KW-0449">Lipoprotein</keyword>
<evidence type="ECO:0000256" key="6">
    <source>
        <dbReference type="ARBA" id="ARBA00023180"/>
    </source>
</evidence>
<comment type="subcellular location">
    <subcellularLocation>
        <location evidence="1">Cell membrane</location>
        <topology evidence="1">Lipid-anchor</topology>
        <topology evidence="1">GPI-anchor</topology>
    </subcellularLocation>
</comment>
<dbReference type="GO" id="GO:0098552">
    <property type="term" value="C:side of membrane"/>
    <property type="evidence" value="ECO:0007669"/>
    <property type="project" value="UniProtKB-KW"/>
</dbReference>
<dbReference type="AlphaFoldDB" id="A0A6A5RKB0"/>
<evidence type="ECO:0000313" key="9">
    <source>
        <dbReference type="EMBL" id="KAF1925997.1"/>
    </source>
</evidence>
<keyword evidence="4" id="KW-0732">Signal</keyword>
<evidence type="ECO:0000256" key="3">
    <source>
        <dbReference type="ARBA" id="ARBA00022622"/>
    </source>
</evidence>
<dbReference type="InterPro" id="IPR046530">
    <property type="entry name" value="BIM1-like_dom"/>
</dbReference>
<keyword evidence="5" id="KW-0472">Membrane</keyword>
<evidence type="ECO:0000256" key="5">
    <source>
        <dbReference type="ARBA" id="ARBA00023136"/>
    </source>
</evidence>
<reference evidence="9" key="1">
    <citation type="journal article" date="2020" name="Stud. Mycol.">
        <title>101 Dothideomycetes genomes: a test case for predicting lifestyles and emergence of pathogens.</title>
        <authorList>
            <person name="Haridas S."/>
            <person name="Albert R."/>
            <person name="Binder M."/>
            <person name="Bloem J."/>
            <person name="Labutti K."/>
            <person name="Salamov A."/>
            <person name="Andreopoulos B."/>
            <person name="Baker S."/>
            <person name="Barry K."/>
            <person name="Bills G."/>
            <person name="Bluhm B."/>
            <person name="Cannon C."/>
            <person name="Castanera R."/>
            <person name="Culley D."/>
            <person name="Daum C."/>
            <person name="Ezra D."/>
            <person name="Gonzalez J."/>
            <person name="Henrissat B."/>
            <person name="Kuo A."/>
            <person name="Liang C."/>
            <person name="Lipzen A."/>
            <person name="Lutzoni F."/>
            <person name="Magnuson J."/>
            <person name="Mondo S."/>
            <person name="Nolan M."/>
            <person name="Ohm R."/>
            <person name="Pangilinan J."/>
            <person name="Park H.-J."/>
            <person name="Ramirez L."/>
            <person name="Alfaro M."/>
            <person name="Sun H."/>
            <person name="Tritt A."/>
            <person name="Yoshinaga Y."/>
            <person name="Zwiers L.-H."/>
            <person name="Turgeon B."/>
            <person name="Goodwin S."/>
            <person name="Spatafora J."/>
            <person name="Crous P."/>
            <person name="Grigoriev I."/>
        </authorList>
    </citation>
    <scope>NUCLEOTIDE SEQUENCE</scope>
    <source>
        <strain evidence="9">CBS 183.55</strain>
    </source>
</reference>
<dbReference type="CDD" id="cd21176">
    <property type="entry name" value="LPMO_auxiliary-like"/>
    <property type="match status" value="1"/>
</dbReference>
<dbReference type="OrthoDB" id="5333578at2759"/>
<evidence type="ECO:0000313" key="10">
    <source>
        <dbReference type="Proteomes" id="UP000800082"/>
    </source>
</evidence>
<dbReference type="InterPro" id="IPR046936">
    <property type="entry name" value="BIM1-like"/>
</dbReference>
<name>A0A6A5RKB0_9PLEO</name>
<keyword evidence="10" id="KW-1185">Reference proteome</keyword>
<keyword evidence="2" id="KW-1003">Cell membrane</keyword>
<evidence type="ECO:0000256" key="2">
    <source>
        <dbReference type="ARBA" id="ARBA00022475"/>
    </source>
</evidence>
<keyword evidence="3" id="KW-0336">GPI-anchor</keyword>
<keyword evidence="6" id="KW-0325">Glycoprotein</keyword>
<sequence length="281" mass="29586">MRLNALTIRGKKEPGVQKEGRSRERHLVLFQRLLFTSTSSKYSATNGGQFRKSIKMLPSTILAMTALAGSATAHYKLLAPAWRGDSFEEPASQWIFPCANVNETTDIANRTQWPLTGGSVSINGSHSSALTYVNLGLGTNVTNFNISLVENLNQTGAGVLCLKEAGRANLEEGLKAAGYSGFEDERLNGLEASVQVIQLGHSGSALYNCADIVFNSTAQLLADNQCVNSTGVGAEHVGNLQQSSTNTSSAATPSASTGAGIMLTPVAGTGLLAGLFAWCML</sequence>
<protein>
    <recommendedName>
        <fullName evidence="8">Copper acquisition factor BIM1-like domain-containing protein</fullName>
    </recommendedName>
</protein>
<dbReference type="Pfam" id="PF20238">
    <property type="entry name" value="BIM1-like_dom"/>
    <property type="match status" value="1"/>
</dbReference>
<accession>A0A6A5RKB0</accession>
<dbReference type="GeneID" id="54351081"/>
<organism evidence="9 10">
    <name type="scientific">Didymella exigua CBS 183.55</name>
    <dbReference type="NCBI Taxonomy" id="1150837"/>
    <lineage>
        <taxon>Eukaryota</taxon>
        <taxon>Fungi</taxon>
        <taxon>Dikarya</taxon>
        <taxon>Ascomycota</taxon>
        <taxon>Pezizomycotina</taxon>
        <taxon>Dothideomycetes</taxon>
        <taxon>Pleosporomycetidae</taxon>
        <taxon>Pleosporales</taxon>
        <taxon>Pleosporineae</taxon>
        <taxon>Didymellaceae</taxon>
        <taxon>Didymella</taxon>
    </lineage>
</organism>
<proteinExistence type="predicted"/>
<feature type="domain" description="Copper acquisition factor BIM1-like" evidence="8">
    <location>
        <begin position="73"/>
        <end position="231"/>
    </location>
</feature>
<evidence type="ECO:0000256" key="7">
    <source>
        <dbReference type="ARBA" id="ARBA00023288"/>
    </source>
</evidence>
<dbReference type="GO" id="GO:0005886">
    <property type="term" value="C:plasma membrane"/>
    <property type="evidence" value="ECO:0007669"/>
    <property type="project" value="UniProtKB-SubCell"/>
</dbReference>
<dbReference type="RefSeq" id="XP_033446249.1">
    <property type="nucleotide sequence ID" value="XM_033593413.1"/>
</dbReference>
<evidence type="ECO:0000259" key="8">
    <source>
        <dbReference type="Pfam" id="PF20238"/>
    </source>
</evidence>
<gene>
    <name evidence="9" type="ORF">M421DRAFT_423280</name>
</gene>